<accession>A0A419RVR5</accession>
<feature type="domain" description="Ppx/GppA phosphatase N-terminal" evidence="1">
    <location>
        <begin position="74"/>
        <end position="340"/>
    </location>
</feature>
<evidence type="ECO:0000313" key="2">
    <source>
        <dbReference type="EMBL" id="RJY09857.1"/>
    </source>
</evidence>
<dbReference type="OrthoDB" id="3698573at2"/>
<comment type="caution">
    <text evidence="2">The sequence shown here is derived from an EMBL/GenBank/DDBJ whole genome shotgun (WGS) entry which is preliminary data.</text>
</comment>
<dbReference type="Pfam" id="PF02541">
    <property type="entry name" value="Ppx-GppA"/>
    <property type="match status" value="1"/>
</dbReference>
<dbReference type="SUPFAM" id="SSF53067">
    <property type="entry name" value="Actin-like ATPase domain"/>
    <property type="match status" value="2"/>
</dbReference>
<organism evidence="2 3">
    <name type="scientific">Aurantiacibacter aquimixticola</name>
    <dbReference type="NCBI Taxonomy" id="1958945"/>
    <lineage>
        <taxon>Bacteria</taxon>
        <taxon>Pseudomonadati</taxon>
        <taxon>Pseudomonadota</taxon>
        <taxon>Alphaproteobacteria</taxon>
        <taxon>Sphingomonadales</taxon>
        <taxon>Erythrobacteraceae</taxon>
        <taxon>Aurantiacibacter</taxon>
    </lineage>
</organism>
<dbReference type="AlphaFoldDB" id="A0A419RVR5"/>
<dbReference type="Gene3D" id="3.30.420.150">
    <property type="entry name" value="Exopolyphosphatase. Domain 2"/>
    <property type="match status" value="1"/>
</dbReference>
<dbReference type="InterPro" id="IPR043129">
    <property type="entry name" value="ATPase_NBD"/>
</dbReference>
<dbReference type="PANTHER" id="PTHR30005:SF0">
    <property type="entry name" value="RETROGRADE REGULATION PROTEIN 2"/>
    <property type="match status" value="1"/>
</dbReference>
<dbReference type="CDD" id="cd24052">
    <property type="entry name" value="ASKHA_NBD_HpPPX-GppA-like"/>
    <property type="match status" value="1"/>
</dbReference>
<dbReference type="Proteomes" id="UP000285232">
    <property type="component" value="Unassembled WGS sequence"/>
</dbReference>
<reference evidence="2 3" key="1">
    <citation type="journal article" date="2017" name="Int. J. Syst. Evol. Microbiol.">
        <title>Erythrobacter aquimixticola sp. nov., isolated from the junction between the ocean and a freshwater spring.</title>
        <authorList>
            <person name="Park S."/>
            <person name="Jung Y.T."/>
            <person name="Choi S.J."/>
            <person name="Yoon J.H."/>
        </authorList>
    </citation>
    <scope>NUCLEOTIDE SEQUENCE [LARGE SCALE GENOMIC DNA]</scope>
    <source>
        <strain evidence="2 3">JSSK-14</strain>
    </source>
</reference>
<name>A0A419RVR5_9SPHN</name>
<protein>
    <submittedName>
        <fullName evidence="2">Ppx/GppA family phosphatase</fullName>
    </submittedName>
</protein>
<gene>
    <name evidence="2" type="ORF">D6201_11260</name>
</gene>
<proteinExistence type="predicted"/>
<dbReference type="Gene3D" id="1.10.3210.10">
    <property type="entry name" value="Hypothetical protein af1432"/>
    <property type="match status" value="1"/>
</dbReference>
<dbReference type="InterPro" id="IPR003695">
    <property type="entry name" value="Ppx_GppA_N"/>
</dbReference>
<dbReference type="GO" id="GO:0016462">
    <property type="term" value="F:pyrophosphatase activity"/>
    <property type="evidence" value="ECO:0007669"/>
    <property type="project" value="TreeGrafter"/>
</dbReference>
<keyword evidence="3" id="KW-1185">Reference proteome</keyword>
<dbReference type="Gene3D" id="3.30.420.40">
    <property type="match status" value="1"/>
</dbReference>
<dbReference type="InterPro" id="IPR050273">
    <property type="entry name" value="GppA/Ppx_hydrolase"/>
</dbReference>
<dbReference type="EMBL" id="RAHX01000001">
    <property type="protein sequence ID" value="RJY09857.1"/>
    <property type="molecule type" value="Genomic_DNA"/>
</dbReference>
<evidence type="ECO:0000259" key="1">
    <source>
        <dbReference type="Pfam" id="PF02541"/>
    </source>
</evidence>
<dbReference type="PANTHER" id="PTHR30005">
    <property type="entry name" value="EXOPOLYPHOSPHATASE"/>
    <property type="match status" value="1"/>
</dbReference>
<evidence type="ECO:0000313" key="3">
    <source>
        <dbReference type="Proteomes" id="UP000285232"/>
    </source>
</evidence>
<sequence length="535" mass="57404">MPCLFHDQPFAQRAWRRAEGKRRAEAHLAQGRAVTPALTKRGAVKIEVPDRAVIDIGSNTVRLVVYSGPRRAPNVWLNEKVTARLGRDLAATGAIPEEAETLALEGLTRFAAILRDLGIADVATVATAASRDASNGPDFIEKVRAIGLEPRVLTGVEEAEVAASGVMGAFPGAAGVVADLGGGSLELAAIADGACHEGVSLPLGTLRLPALMNEGDEAFRNAVEGHLAKAQWAAEQDGPLYLVGGTWRALASFAMHKAEYPISDPQAFCLTPEEADRIAARLTDADPDTLTDISDISSSRAAGLPHAAAMLRIMLARFEPSALVISAWGLREGLLFDRLKNGAKEQDPLLTAVTHFTTPRGADITNATLTAAWTAEAVDGRNRGSERIRLAATMLTQAAARIEPNLRLAHSTDWALEKRWLGLDHTGRAMIAQCLRASCGSPKLVADYLRMADEEQLHRASAWGLANRLCRKIGAGTRISLLGSALRREDDRLVLRFDKSRAYLMADSVESELANLADWLGLKHEMMVGEPVPAK</sequence>